<keyword evidence="5" id="KW-1185">Reference proteome</keyword>
<evidence type="ECO:0000313" key="4">
    <source>
        <dbReference type="EMBL" id="MBM7621853.1"/>
    </source>
</evidence>
<evidence type="ECO:0000313" key="5">
    <source>
        <dbReference type="Proteomes" id="UP000737402"/>
    </source>
</evidence>
<dbReference type="CDD" id="cd22786">
    <property type="entry name" value="DPBB_YuiC-like"/>
    <property type="match status" value="1"/>
</dbReference>
<keyword evidence="1 2" id="KW-0732">Signal</keyword>
<name>A0ABS2P5I0_9BACI</name>
<proteinExistence type="predicted"/>
<feature type="domain" description="3D" evidence="3">
    <location>
        <begin position="141"/>
        <end position="202"/>
    </location>
</feature>
<dbReference type="Gene3D" id="2.40.40.10">
    <property type="entry name" value="RlpA-like domain"/>
    <property type="match status" value="1"/>
</dbReference>
<dbReference type="SUPFAM" id="SSF50685">
    <property type="entry name" value="Barwin-like endoglucanases"/>
    <property type="match status" value="1"/>
</dbReference>
<dbReference type="Proteomes" id="UP000737402">
    <property type="component" value="Unassembled WGS sequence"/>
</dbReference>
<dbReference type="Pfam" id="PF06725">
    <property type="entry name" value="3D"/>
    <property type="match status" value="1"/>
</dbReference>
<dbReference type="PANTHER" id="PTHR39160:SF4">
    <property type="entry name" value="RESUSCITATION-PROMOTING FACTOR RPFB"/>
    <property type="match status" value="1"/>
</dbReference>
<feature type="signal peptide" evidence="2">
    <location>
        <begin position="1"/>
        <end position="29"/>
    </location>
</feature>
<accession>A0ABS2P5I0</accession>
<evidence type="ECO:0000256" key="1">
    <source>
        <dbReference type="ARBA" id="ARBA00022729"/>
    </source>
</evidence>
<dbReference type="InterPro" id="IPR010611">
    <property type="entry name" value="3D_dom"/>
</dbReference>
<dbReference type="RefSeq" id="WP_204418782.1">
    <property type="nucleotide sequence ID" value="NZ_JAFBED010000011.1"/>
</dbReference>
<dbReference type="EMBL" id="JAFBED010000011">
    <property type="protein sequence ID" value="MBM7621853.1"/>
    <property type="molecule type" value="Genomic_DNA"/>
</dbReference>
<organism evidence="4 5">
    <name type="scientific">Sutcliffiella tianshenii</name>
    <dbReference type="NCBI Taxonomy" id="1463404"/>
    <lineage>
        <taxon>Bacteria</taxon>
        <taxon>Bacillati</taxon>
        <taxon>Bacillota</taxon>
        <taxon>Bacilli</taxon>
        <taxon>Bacillales</taxon>
        <taxon>Bacillaceae</taxon>
        <taxon>Sutcliffiella</taxon>
    </lineage>
</organism>
<dbReference type="InterPro" id="IPR036908">
    <property type="entry name" value="RlpA-like_sf"/>
</dbReference>
<dbReference type="PANTHER" id="PTHR39160">
    <property type="entry name" value="CELL WALL-BINDING PROTEIN YOCH"/>
    <property type="match status" value="1"/>
</dbReference>
<sequence length="236" mass="26403">MKTAKTICRRMVTAVLFTMALFVTFQSLSGVEASTIQNWLKENEIYASKETDGHEHKSFFKKIGLDFKSLKIAFATPTLVSSKEAVESSKRLEDMDWSGYEVQTVSATGYTAGIESTGKNPDHPGYGITYSGLKVRRDLYSTIAADTSVFPIGTILFIPEYGYGVVADTGSAIKGKKIDLYYETVEDVFSQWGKKTLEVYVVKKGDGKITEEELTLLNEQETMQVFRQKFIADTER</sequence>
<evidence type="ECO:0000256" key="2">
    <source>
        <dbReference type="SAM" id="SignalP"/>
    </source>
</evidence>
<evidence type="ECO:0000259" key="3">
    <source>
        <dbReference type="Pfam" id="PF06725"/>
    </source>
</evidence>
<reference evidence="4 5" key="1">
    <citation type="submission" date="2021-01" db="EMBL/GenBank/DDBJ databases">
        <title>Genomic Encyclopedia of Type Strains, Phase IV (KMG-IV): sequencing the most valuable type-strain genomes for metagenomic binning, comparative biology and taxonomic classification.</title>
        <authorList>
            <person name="Goeker M."/>
        </authorList>
    </citation>
    <scope>NUCLEOTIDE SEQUENCE [LARGE SCALE GENOMIC DNA]</scope>
    <source>
        <strain evidence="4 5">DSM 25879</strain>
    </source>
</reference>
<feature type="chain" id="PRO_5045794941" evidence="2">
    <location>
        <begin position="30"/>
        <end position="236"/>
    </location>
</feature>
<dbReference type="InterPro" id="IPR051933">
    <property type="entry name" value="Resuscitation_pf_RpfB"/>
</dbReference>
<protein>
    <submittedName>
        <fullName evidence="4">3D (Asp-Asp-Asp) domain-containing protein</fullName>
    </submittedName>
</protein>
<comment type="caution">
    <text evidence="4">The sequence shown here is derived from an EMBL/GenBank/DDBJ whole genome shotgun (WGS) entry which is preliminary data.</text>
</comment>
<gene>
    <name evidence="4" type="ORF">JOC95_003761</name>
</gene>